<dbReference type="RefSeq" id="WP_012927184.1">
    <property type="nucleotide sequence ID" value="NC_013730.1"/>
</dbReference>
<dbReference type="Gene3D" id="1.10.10.10">
    <property type="entry name" value="Winged helix-like DNA-binding domain superfamily/Winged helix DNA-binding domain"/>
    <property type="match status" value="1"/>
</dbReference>
<dbReference type="KEGG" id="sli:Slin_2633"/>
<keyword evidence="3" id="KW-1185">Reference proteome</keyword>
<dbReference type="InterPro" id="IPR036388">
    <property type="entry name" value="WH-like_DNA-bd_sf"/>
</dbReference>
<dbReference type="InterPro" id="IPR015797">
    <property type="entry name" value="NUDIX_hydrolase-like_dom_sf"/>
</dbReference>
<dbReference type="PANTHER" id="PTHR43736:SF4">
    <property type="entry name" value="SLR1690 PROTEIN"/>
    <property type="match status" value="1"/>
</dbReference>
<dbReference type="EMBL" id="CP001769">
    <property type="protein sequence ID" value="ADB38650.1"/>
    <property type="molecule type" value="Genomic_DNA"/>
</dbReference>
<dbReference type="InterPro" id="IPR054105">
    <property type="entry name" value="WHD_NrtR"/>
</dbReference>
<protein>
    <submittedName>
        <fullName evidence="2">NUDIX hydrolase</fullName>
    </submittedName>
</protein>
<dbReference type="GO" id="GO:0016787">
    <property type="term" value="F:hydrolase activity"/>
    <property type="evidence" value="ECO:0007669"/>
    <property type="project" value="UniProtKB-KW"/>
</dbReference>
<evidence type="ECO:0000313" key="2">
    <source>
        <dbReference type="EMBL" id="ADB38650.1"/>
    </source>
</evidence>
<proteinExistence type="predicted"/>
<sequence length="251" mass="29344">MQHVSQQAYMPQLSIDCVIFGYQAKQLKVLIPKLDLAGEFWTLPSGFVYQYEDIDEAAIRILGDRTGINDIYLEQFRVFGKASRDNGRFIDRLIELNQDKLEKKRQNPTDYEWITKRFISIGFYALVDINKVIPQKTSLDATIDWYDIHELPTMILDHNDIVQEALSTLRRDLDQKLIAYNLLPETFTMKELQQLYEAIYDQPFAANNFPRKILEQNVLERLEKKFTGAANKAPYLYRLRQPSVPDSLVTQ</sequence>
<name>D2QHJ0_SPILD</name>
<gene>
    <name evidence="2" type="ordered locus">Slin_2633</name>
</gene>
<reference evidence="2 3" key="1">
    <citation type="journal article" date="2010" name="Stand. Genomic Sci.">
        <title>Complete genome sequence of Spirosoma linguale type strain (1).</title>
        <authorList>
            <person name="Lail K."/>
            <person name="Sikorski J."/>
            <person name="Saunders E."/>
            <person name="Lapidus A."/>
            <person name="Glavina Del Rio T."/>
            <person name="Copeland A."/>
            <person name="Tice H."/>
            <person name="Cheng J.-F."/>
            <person name="Lucas S."/>
            <person name="Nolan M."/>
            <person name="Bruce D."/>
            <person name="Goodwin L."/>
            <person name="Pitluck S."/>
            <person name="Ivanova N."/>
            <person name="Mavromatis K."/>
            <person name="Ovchinnikova G."/>
            <person name="Pati A."/>
            <person name="Chen A."/>
            <person name="Palaniappan K."/>
            <person name="Land M."/>
            <person name="Hauser L."/>
            <person name="Chang Y.-J."/>
            <person name="Jeffries C.D."/>
            <person name="Chain P."/>
            <person name="Brettin T."/>
            <person name="Detter J.C."/>
            <person name="Schuetze A."/>
            <person name="Rohde M."/>
            <person name="Tindall B.J."/>
            <person name="Goeker M."/>
            <person name="Bristow J."/>
            <person name="Eisen J.A."/>
            <person name="Markowitz V."/>
            <person name="Hugenholtz P."/>
            <person name="Kyrpides N.C."/>
            <person name="Klenk H.-P."/>
            <person name="Chen F."/>
        </authorList>
    </citation>
    <scope>NUCLEOTIDE SEQUENCE [LARGE SCALE GENOMIC DNA]</scope>
    <source>
        <strain evidence="3">ATCC 33905 / DSM 74 / LMG 10896 / Claus 1</strain>
    </source>
</reference>
<dbReference type="Proteomes" id="UP000002028">
    <property type="component" value="Chromosome"/>
</dbReference>
<dbReference type="InterPro" id="IPR036390">
    <property type="entry name" value="WH_DNA-bd_sf"/>
</dbReference>
<evidence type="ECO:0000313" key="3">
    <source>
        <dbReference type="Proteomes" id="UP000002028"/>
    </source>
</evidence>
<keyword evidence="2" id="KW-0378">Hydrolase</keyword>
<dbReference type="CDD" id="cd18873">
    <property type="entry name" value="NUDIX_NadM_like"/>
    <property type="match status" value="1"/>
</dbReference>
<dbReference type="SUPFAM" id="SSF55811">
    <property type="entry name" value="Nudix"/>
    <property type="match status" value="1"/>
</dbReference>
<dbReference type="Gene3D" id="3.90.79.10">
    <property type="entry name" value="Nucleoside Triphosphate Pyrophosphohydrolase"/>
    <property type="match status" value="1"/>
</dbReference>
<dbReference type="HOGENOM" id="CLU_037162_3_1_10"/>
<accession>D2QHJ0</accession>
<dbReference type="SUPFAM" id="SSF46785">
    <property type="entry name" value="Winged helix' DNA-binding domain"/>
    <property type="match status" value="1"/>
</dbReference>
<dbReference type="AlphaFoldDB" id="D2QHJ0"/>
<dbReference type="eggNOG" id="COG4111">
    <property type="taxonomic scope" value="Bacteria"/>
</dbReference>
<feature type="domain" description="NrtR DNA-binding winged helix" evidence="1">
    <location>
        <begin position="180"/>
        <end position="239"/>
    </location>
</feature>
<organism evidence="2 3">
    <name type="scientific">Spirosoma linguale (strain ATCC 33905 / DSM 74 / LMG 10896 / Claus 1)</name>
    <dbReference type="NCBI Taxonomy" id="504472"/>
    <lineage>
        <taxon>Bacteria</taxon>
        <taxon>Pseudomonadati</taxon>
        <taxon>Bacteroidota</taxon>
        <taxon>Cytophagia</taxon>
        <taxon>Cytophagales</taxon>
        <taxon>Cytophagaceae</taxon>
        <taxon>Spirosoma</taxon>
    </lineage>
</organism>
<dbReference type="Pfam" id="PF21906">
    <property type="entry name" value="WHD_NrtR"/>
    <property type="match status" value="1"/>
</dbReference>
<dbReference type="PANTHER" id="PTHR43736">
    <property type="entry name" value="ADP-RIBOSE PYROPHOSPHATASE"/>
    <property type="match status" value="1"/>
</dbReference>
<dbReference type="STRING" id="504472.Slin_2633"/>
<evidence type="ECO:0000259" key="1">
    <source>
        <dbReference type="Pfam" id="PF21906"/>
    </source>
</evidence>